<accession>A0ABW4SS52</accession>
<evidence type="ECO:0000313" key="2">
    <source>
        <dbReference type="Proteomes" id="UP001597368"/>
    </source>
</evidence>
<name>A0ABW4SS52_9ACTN</name>
<keyword evidence="2" id="KW-1185">Reference proteome</keyword>
<protein>
    <submittedName>
        <fullName evidence="1">Histidine phosphatase family protein</fullName>
    </submittedName>
</protein>
<comment type="caution">
    <text evidence="1">The sequence shown here is derived from an EMBL/GenBank/DDBJ whole genome shotgun (WGS) entry which is preliminary data.</text>
</comment>
<dbReference type="Pfam" id="PF00300">
    <property type="entry name" value="His_Phos_1"/>
    <property type="match status" value="1"/>
</dbReference>
<reference evidence="2" key="1">
    <citation type="journal article" date="2019" name="Int. J. Syst. Evol. Microbiol.">
        <title>The Global Catalogue of Microorganisms (GCM) 10K type strain sequencing project: providing services to taxonomists for standard genome sequencing and annotation.</title>
        <authorList>
            <consortium name="The Broad Institute Genomics Platform"/>
            <consortium name="The Broad Institute Genome Sequencing Center for Infectious Disease"/>
            <person name="Wu L."/>
            <person name="Ma J."/>
        </authorList>
    </citation>
    <scope>NUCLEOTIDE SEQUENCE [LARGE SCALE GENOMIC DNA]</scope>
    <source>
        <strain evidence="2">ICMP 6774ER</strain>
    </source>
</reference>
<dbReference type="InterPro" id="IPR029033">
    <property type="entry name" value="His_PPase_superfam"/>
</dbReference>
<gene>
    <name evidence="1" type="ORF">ACFSKW_08340</name>
</gene>
<dbReference type="Proteomes" id="UP001597368">
    <property type="component" value="Unassembled WGS sequence"/>
</dbReference>
<dbReference type="SUPFAM" id="SSF53254">
    <property type="entry name" value="Phosphoglycerate mutase-like"/>
    <property type="match status" value="1"/>
</dbReference>
<sequence length="197" mass="20410">MRGARFPTGEERADPSSLDAAHLLAGTLPEGPGGTAFVAPGRAAQETAAALGFEPVVVPELAEPDYGRWRGLPYEEVAQADPESFARWLADPGAAPHGAESHSHAAARVVRWLEGLRDAAVPDDHPREQVPAPGAGLGALRAMVVCDVGAVRAAVGHALGVGPLVAARFDLAPLSLTQLSATPEGWRIGYVNRKAAP</sequence>
<proteinExistence type="predicted"/>
<dbReference type="EMBL" id="JBHUFV010000015">
    <property type="protein sequence ID" value="MFD1931481.1"/>
    <property type="molecule type" value="Genomic_DNA"/>
</dbReference>
<dbReference type="RefSeq" id="WP_379570851.1">
    <property type="nucleotide sequence ID" value="NZ_JBHUFV010000015.1"/>
</dbReference>
<organism evidence="1 2">
    <name type="scientific">Nonomuraea mangrovi</name>
    <dbReference type="NCBI Taxonomy" id="2316207"/>
    <lineage>
        <taxon>Bacteria</taxon>
        <taxon>Bacillati</taxon>
        <taxon>Actinomycetota</taxon>
        <taxon>Actinomycetes</taxon>
        <taxon>Streptosporangiales</taxon>
        <taxon>Streptosporangiaceae</taxon>
        <taxon>Nonomuraea</taxon>
    </lineage>
</organism>
<evidence type="ECO:0000313" key="1">
    <source>
        <dbReference type="EMBL" id="MFD1931481.1"/>
    </source>
</evidence>
<dbReference type="Gene3D" id="3.40.50.1240">
    <property type="entry name" value="Phosphoglycerate mutase-like"/>
    <property type="match status" value="1"/>
</dbReference>
<dbReference type="InterPro" id="IPR013078">
    <property type="entry name" value="His_Pase_superF_clade-1"/>
</dbReference>